<gene>
    <name evidence="1" type="ORF">Pla100_06570</name>
</gene>
<reference evidence="1 2" key="1">
    <citation type="submission" date="2019-02" db="EMBL/GenBank/DDBJ databases">
        <title>Deep-cultivation of Planctomycetes and their phenomic and genomic characterization uncovers novel biology.</title>
        <authorList>
            <person name="Wiegand S."/>
            <person name="Jogler M."/>
            <person name="Boedeker C."/>
            <person name="Pinto D."/>
            <person name="Vollmers J."/>
            <person name="Rivas-Marin E."/>
            <person name="Kohn T."/>
            <person name="Peeters S.H."/>
            <person name="Heuer A."/>
            <person name="Rast P."/>
            <person name="Oberbeckmann S."/>
            <person name="Bunk B."/>
            <person name="Jeske O."/>
            <person name="Meyerdierks A."/>
            <person name="Storesund J.E."/>
            <person name="Kallscheuer N."/>
            <person name="Luecker S."/>
            <person name="Lage O.M."/>
            <person name="Pohl T."/>
            <person name="Merkel B.J."/>
            <person name="Hornburger P."/>
            <person name="Mueller R.-W."/>
            <person name="Bruemmer F."/>
            <person name="Labrenz M."/>
            <person name="Spormann A.M."/>
            <person name="Op Den Camp H."/>
            <person name="Overmann J."/>
            <person name="Amann R."/>
            <person name="Jetten M.S.M."/>
            <person name="Mascher T."/>
            <person name="Medema M.H."/>
            <person name="Devos D.P."/>
            <person name="Kaster A.-K."/>
            <person name="Ovreas L."/>
            <person name="Rohde M."/>
            <person name="Galperin M.Y."/>
            <person name="Jogler C."/>
        </authorList>
    </citation>
    <scope>NUCLEOTIDE SEQUENCE [LARGE SCALE GENOMIC DNA]</scope>
    <source>
        <strain evidence="1 2">Pla100</strain>
    </source>
</reference>
<proteinExistence type="predicted"/>
<dbReference type="AlphaFoldDB" id="A0A5C6AW45"/>
<protein>
    <submittedName>
        <fullName evidence="1">Uncharacterized protein</fullName>
    </submittedName>
</protein>
<dbReference type="EMBL" id="SJPM01000001">
    <property type="protein sequence ID" value="TWU03727.1"/>
    <property type="molecule type" value="Genomic_DNA"/>
</dbReference>
<evidence type="ECO:0000313" key="1">
    <source>
        <dbReference type="EMBL" id="TWU03727.1"/>
    </source>
</evidence>
<sequence length="86" mass="9742">MSVKLVRPNRLMLVSTPLIAVPDEEASLTRLVFTCFHIRVQTVLTSGAAEFCTKKWHNRWTPCLLAAQKKRPAEVIRPAVVNWPSD</sequence>
<organism evidence="1 2">
    <name type="scientific">Neorhodopirellula pilleata</name>
    <dbReference type="NCBI Taxonomy" id="2714738"/>
    <lineage>
        <taxon>Bacteria</taxon>
        <taxon>Pseudomonadati</taxon>
        <taxon>Planctomycetota</taxon>
        <taxon>Planctomycetia</taxon>
        <taxon>Pirellulales</taxon>
        <taxon>Pirellulaceae</taxon>
        <taxon>Neorhodopirellula</taxon>
    </lineage>
</organism>
<comment type="caution">
    <text evidence="1">The sequence shown here is derived from an EMBL/GenBank/DDBJ whole genome shotgun (WGS) entry which is preliminary data.</text>
</comment>
<evidence type="ECO:0000313" key="2">
    <source>
        <dbReference type="Proteomes" id="UP000316213"/>
    </source>
</evidence>
<accession>A0A5C6AW45</accession>
<name>A0A5C6AW45_9BACT</name>
<dbReference type="Proteomes" id="UP000316213">
    <property type="component" value="Unassembled WGS sequence"/>
</dbReference>
<keyword evidence="2" id="KW-1185">Reference proteome</keyword>